<proteinExistence type="predicted"/>
<reference evidence="2" key="1">
    <citation type="submission" date="2010-12" db="EMBL/GenBank/DDBJ databases">
        <title>Complete sequence of Desulfovibrio aespoeensis Aspo-2.</title>
        <authorList>
            <consortium name="US DOE Joint Genome Institute"/>
            <person name="Lucas S."/>
            <person name="Copeland A."/>
            <person name="Lapidus A."/>
            <person name="Cheng J.-F."/>
            <person name="Goodwin L."/>
            <person name="Pitluck S."/>
            <person name="Chertkov O."/>
            <person name="Misra M."/>
            <person name="Detter J.C."/>
            <person name="Han C."/>
            <person name="Tapia R."/>
            <person name="Land M."/>
            <person name="Hauser L."/>
            <person name="Kyrpides N."/>
            <person name="Ivanova N."/>
            <person name="Ovchinnikova G."/>
            <person name="Pedersen K."/>
            <person name="Jagevall S."/>
            <person name="Hazen T."/>
            <person name="Woyke T."/>
        </authorList>
    </citation>
    <scope>NUCLEOTIDE SEQUENCE [LARGE SCALE GENOMIC DNA]</scope>
    <source>
        <strain evidence="2">ATCC 700646 / DSM 10631 / Aspo-2</strain>
    </source>
</reference>
<dbReference type="InterPro" id="IPR050793">
    <property type="entry name" value="CMP-NeuNAc_synthase"/>
</dbReference>
<dbReference type="KEGG" id="das:Daes_0105"/>
<dbReference type="Gene3D" id="3.90.550.10">
    <property type="entry name" value="Spore Coat Polysaccharide Biosynthesis Protein SpsA, Chain A"/>
    <property type="match status" value="1"/>
</dbReference>
<reference evidence="1 2" key="2">
    <citation type="journal article" date="2014" name="Genome Announc.">
        <title>Complete Genome Sequence of the Subsurface, Mesophilic Sulfate-Reducing Bacterium Desulfovibrio aespoeensis Aspo-2.</title>
        <authorList>
            <person name="Pedersen K."/>
            <person name="Bengtsson A."/>
            <person name="Edlund J."/>
            <person name="Rabe L."/>
            <person name="Hazen T."/>
            <person name="Chakraborty R."/>
            <person name="Goodwin L."/>
            <person name="Shapiro N."/>
        </authorList>
    </citation>
    <scope>NUCLEOTIDE SEQUENCE [LARGE SCALE GENOMIC DNA]</scope>
    <source>
        <strain evidence="2">ATCC 700646 / DSM 10631 / Aspo-2</strain>
    </source>
</reference>
<evidence type="ECO:0000313" key="1">
    <source>
        <dbReference type="EMBL" id="ADU61133.1"/>
    </source>
</evidence>
<gene>
    <name evidence="1" type="ordered locus">Daes_0105</name>
</gene>
<dbReference type="EMBL" id="CP002431">
    <property type="protein sequence ID" value="ADU61133.1"/>
    <property type="molecule type" value="Genomic_DNA"/>
</dbReference>
<dbReference type="HOGENOM" id="CLU_042930_5_0_7"/>
<dbReference type="Proteomes" id="UP000002191">
    <property type="component" value="Chromosome"/>
</dbReference>
<sequence length="230" mass="25659">MNVIALLPMKGHSERVPGKNLRPMCGEPLFFHVAAALEACDRVQSIVINTDSPAIAEAAQQRFSKVVIHWRPEAIQGDMVSMNRIIADDMARCQGDHFLQTHATNPLLSPQTVARAVDAYCSGLGRYDSLFSVTRLQTRLYWESGEAVNHDPAVLLRTQDLPPVFEENSLLYLFNRDSFARSGGNRIGRAPQMFATPPSESVDIDEEHDFILAETLMGRRNQTVQKAELP</sequence>
<dbReference type="eggNOG" id="COG1083">
    <property type="taxonomic scope" value="Bacteria"/>
</dbReference>
<dbReference type="Pfam" id="PF02348">
    <property type="entry name" value="CTP_transf_3"/>
    <property type="match status" value="1"/>
</dbReference>
<dbReference type="OrthoDB" id="9805604at2"/>
<dbReference type="SUPFAM" id="SSF53448">
    <property type="entry name" value="Nucleotide-diphospho-sugar transferases"/>
    <property type="match status" value="1"/>
</dbReference>
<accession>E6VUI8</accession>
<keyword evidence="1" id="KW-0808">Transferase</keyword>
<dbReference type="InterPro" id="IPR029044">
    <property type="entry name" value="Nucleotide-diphossugar_trans"/>
</dbReference>
<keyword evidence="1" id="KW-0548">Nucleotidyltransferase</keyword>
<dbReference type="PANTHER" id="PTHR21485:SF6">
    <property type="entry name" value="N-ACYLNEURAMINATE CYTIDYLYLTRANSFERASE-RELATED"/>
    <property type="match status" value="1"/>
</dbReference>
<dbReference type="CDD" id="cd02513">
    <property type="entry name" value="CMP-NeuAc_Synthase"/>
    <property type="match status" value="1"/>
</dbReference>
<dbReference type="InterPro" id="IPR003329">
    <property type="entry name" value="Cytidylyl_trans"/>
</dbReference>
<name>E6VUI8_PSEA9</name>
<protein>
    <submittedName>
        <fullName evidence="1">Acylneuraminate cytidylyltransferase</fullName>
    </submittedName>
</protein>
<dbReference type="RefSeq" id="WP_013513070.1">
    <property type="nucleotide sequence ID" value="NC_014844.1"/>
</dbReference>
<dbReference type="GO" id="GO:0008781">
    <property type="term" value="F:N-acylneuraminate cytidylyltransferase activity"/>
    <property type="evidence" value="ECO:0007669"/>
    <property type="project" value="TreeGrafter"/>
</dbReference>
<organism evidence="1 2">
    <name type="scientific">Pseudodesulfovibrio aespoeensis (strain ATCC 700646 / DSM 10631 / Aspo-2)</name>
    <name type="common">Desulfovibrio aespoeensis</name>
    <dbReference type="NCBI Taxonomy" id="643562"/>
    <lineage>
        <taxon>Bacteria</taxon>
        <taxon>Pseudomonadati</taxon>
        <taxon>Thermodesulfobacteriota</taxon>
        <taxon>Desulfovibrionia</taxon>
        <taxon>Desulfovibrionales</taxon>
        <taxon>Desulfovibrionaceae</taxon>
    </lineage>
</organism>
<evidence type="ECO:0000313" key="2">
    <source>
        <dbReference type="Proteomes" id="UP000002191"/>
    </source>
</evidence>
<dbReference type="AlphaFoldDB" id="E6VUI8"/>
<keyword evidence="2" id="KW-1185">Reference proteome</keyword>
<dbReference type="PANTHER" id="PTHR21485">
    <property type="entry name" value="HAD SUPERFAMILY MEMBERS CMAS AND KDSC"/>
    <property type="match status" value="1"/>
</dbReference>
<dbReference type="STRING" id="643562.Daes_0105"/>